<reference evidence="7" key="2">
    <citation type="submission" date="2016-02" db="EMBL/GenBank/DDBJ databases">
        <title>Draft genome sequence of five rapidly growing Mycobacterium species.</title>
        <authorList>
            <person name="Katahira K."/>
            <person name="Gotou Y."/>
            <person name="Iida K."/>
            <person name="Ogura Y."/>
            <person name="Hayashi T."/>
        </authorList>
    </citation>
    <scope>NUCLEOTIDE SEQUENCE [LARGE SCALE GENOMIC DNA]</scope>
    <source>
        <strain evidence="7">JCM15298</strain>
    </source>
</reference>
<sequence>MGDTQPIEELMSLLRPEAVLAKIITGAGQWGVQKPRYGDPAFCLMLDGACLLEPEGLDGIDLRRGDFVLFPQTPGFTMRSHSGASPVYTPLDHSRETHHGRGSEPITMRMLGGYFRFDPASASLLVALLPPVILVRGGQSGAARLTRLVELIAEEADTDGPSRDVILKRLVEVLVIEAARVPAGPELGSRGRGLIAGLADPVLAPALRALHANVAHGWTVENLAAEAAVSRAVFAQRFARTVGLTPMQYLLEWRVALAKDLLRTERPAVAHVAQVVGYQSATAFTTAFGRVAGCTPSEYARLALSTKDGAGPHRTST</sequence>
<dbReference type="InterPro" id="IPR050204">
    <property type="entry name" value="AraC_XylS_family_regulators"/>
</dbReference>
<dbReference type="InterPro" id="IPR018060">
    <property type="entry name" value="HTH_AraC"/>
</dbReference>
<dbReference type="InterPro" id="IPR032783">
    <property type="entry name" value="AraC_lig"/>
</dbReference>
<feature type="compositionally biased region" description="Basic and acidic residues" evidence="4">
    <location>
        <begin position="92"/>
        <end position="102"/>
    </location>
</feature>
<evidence type="ECO:0000256" key="1">
    <source>
        <dbReference type="ARBA" id="ARBA00023015"/>
    </source>
</evidence>
<dbReference type="Proteomes" id="UP000069443">
    <property type="component" value="Unassembled WGS sequence"/>
</dbReference>
<dbReference type="GO" id="GO:0043565">
    <property type="term" value="F:sequence-specific DNA binding"/>
    <property type="evidence" value="ECO:0007669"/>
    <property type="project" value="InterPro"/>
</dbReference>
<dbReference type="PANTHER" id="PTHR46796:SF13">
    <property type="entry name" value="HTH-TYPE TRANSCRIPTIONAL ACTIVATOR RHAS"/>
    <property type="match status" value="1"/>
</dbReference>
<evidence type="ECO:0000256" key="3">
    <source>
        <dbReference type="ARBA" id="ARBA00023163"/>
    </source>
</evidence>
<evidence type="ECO:0000256" key="2">
    <source>
        <dbReference type="ARBA" id="ARBA00023125"/>
    </source>
</evidence>
<dbReference type="SMART" id="SM00342">
    <property type="entry name" value="HTH_ARAC"/>
    <property type="match status" value="1"/>
</dbReference>
<evidence type="ECO:0000313" key="6">
    <source>
        <dbReference type="EMBL" id="GAS93769.1"/>
    </source>
</evidence>
<evidence type="ECO:0000256" key="4">
    <source>
        <dbReference type="SAM" id="MobiDB-lite"/>
    </source>
</evidence>
<dbReference type="PROSITE" id="PS01124">
    <property type="entry name" value="HTH_ARAC_FAMILY_2"/>
    <property type="match status" value="1"/>
</dbReference>
<proteinExistence type="predicted"/>
<dbReference type="Gene3D" id="1.10.10.60">
    <property type="entry name" value="Homeodomain-like"/>
    <property type="match status" value="2"/>
</dbReference>
<keyword evidence="2" id="KW-0238">DNA-binding</keyword>
<keyword evidence="7" id="KW-1185">Reference proteome</keyword>
<dbReference type="Pfam" id="PF12833">
    <property type="entry name" value="HTH_18"/>
    <property type="match status" value="1"/>
</dbReference>
<dbReference type="RefSeq" id="WP_234811612.1">
    <property type="nucleotide sequence ID" value="NZ_BCSY01000028.1"/>
</dbReference>
<dbReference type="SUPFAM" id="SSF46689">
    <property type="entry name" value="Homeodomain-like"/>
    <property type="match status" value="2"/>
</dbReference>
<accession>A0A124E1I4</accession>
<gene>
    <name evidence="6" type="ORF">RMCC_0735</name>
</gene>
<keyword evidence="3" id="KW-0804">Transcription</keyword>
<organism evidence="6 7">
    <name type="scientific">Mycolicibacterium canariasense</name>
    <name type="common">Mycobacterium canariasense</name>
    <dbReference type="NCBI Taxonomy" id="228230"/>
    <lineage>
        <taxon>Bacteria</taxon>
        <taxon>Bacillati</taxon>
        <taxon>Actinomycetota</taxon>
        <taxon>Actinomycetes</taxon>
        <taxon>Mycobacteriales</taxon>
        <taxon>Mycobacteriaceae</taxon>
        <taxon>Mycolicibacterium</taxon>
    </lineage>
</organism>
<comment type="caution">
    <text evidence="6">The sequence shown here is derived from an EMBL/GenBank/DDBJ whole genome shotgun (WGS) entry which is preliminary data.</text>
</comment>
<dbReference type="GO" id="GO:0003700">
    <property type="term" value="F:DNA-binding transcription factor activity"/>
    <property type="evidence" value="ECO:0007669"/>
    <property type="project" value="InterPro"/>
</dbReference>
<protein>
    <submittedName>
        <fullName evidence="6">Helix-turn-helix domain-containing protein</fullName>
    </submittedName>
</protein>
<reference evidence="7" key="1">
    <citation type="journal article" date="2016" name="Genome Announc.">
        <title>Draft Genome Sequences of Five Rapidly Growing Mycobacterium Species, M. thermoresistibile, M. fortuitum subsp. acetamidolyticum, M. canariasense, M. brisbanense, and M. novocastrense.</title>
        <authorList>
            <person name="Katahira K."/>
            <person name="Ogura Y."/>
            <person name="Gotoh Y."/>
            <person name="Hayashi T."/>
        </authorList>
    </citation>
    <scope>NUCLEOTIDE SEQUENCE [LARGE SCALE GENOMIC DNA]</scope>
    <source>
        <strain evidence="7">JCM15298</strain>
    </source>
</reference>
<dbReference type="AlphaFoldDB" id="A0A124E1I4"/>
<dbReference type="InterPro" id="IPR009057">
    <property type="entry name" value="Homeodomain-like_sf"/>
</dbReference>
<name>A0A124E1I4_MYCCR</name>
<feature type="domain" description="HTH araC/xylS-type" evidence="5">
    <location>
        <begin position="204"/>
        <end position="302"/>
    </location>
</feature>
<dbReference type="EMBL" id="BCSY01000028">
    <property type="protein sequence ID" value="GAS93769.1"/>
    <property type="molecule type" value="Genomic_DNA"/>
</dbReference>
<dbReference type="STRING" id="228230.RMCC_0735"/>
<feature type="region of interest" description="Disordered" evidence="4">
    <location>
        <begin position="80"/>
        <end position="103"/>
    </location>
</feature>
<dbReference type="PANTHER" id="PTHR46796">
    <property type="entry name" value="HTH-TYPE TRANSCRIPTIONAL ACTIVATOR RHAS-RELATED"/>
    <property type="match status" value="1"/>
</dbReference>
<evidence type="ECO:0000313" key="7">
    <source>
        <dbReference type="Proteomes" id="UP000069443"/>
    </source>
</evidence>
<keyword evidence="1" id="KW-0805">Transcription regulation</keyword>
<evidence type="ECO:0000259" key="5">
    <source>
        <dbReference type="PROSITE" id="PS01124"/>
    </source>
</evidence>
<dbReference type="Pfam" id="PF12852">
    <property type="entry name" value="Cupin_6"/>
    <property type="match status" value="1"/>
</dbReference>